<evidence type="ECO:0000313" key="2">
    <source>
        <dbReference type="EnsemblPlants" id="Ma01_p07860.1"/>
    </source>
</evidence>
<dbReference type="EnsemblPlants" id="Ma01_t07860.1">
    <property type="protein sequence ID" value="Ma01_p07860.1"/>
    <property type="gene ID" value="Ma01_g07860"/>
</dbReference>
<accession>A0A804HRI0</accession>
<evidence type="ECO:0000313" key="3">
    <source>
        <dbReference type="Proteomes" id="UP000012960"/>
    </source>
</evidence>
<dbReference type="EMBL" id="HG996466">
    <property type="protein sequence ID" value="CAG1858871.1"/>
    <property type="molecule type" value="Genomic_DNA"/>
</dbReference>
<dbReference type="Gramene" id="Ma01_t07860.1">
    <property type="protein sequence ID" value="Ma01_p07860.1"/>
    <property type="gene ID" value="Ma01_g07860"/>
</dbReference>
<dbReference type="InParanoid" id="A0A804HRI0"/>
<reference evidence="2" key="2">
    <citation type="submission" date="2021-05" db="UniProtKB">
        <authorList>
            <consortium name="EnsemblPlants"/>
        </authorList>
    </citation>
    <scope>IDENTIFICATION</scope>
    <source>
        <strain evidence="2">subsp. malaccensis</strain>
    </source>
</reference>
<sequence>MHLVRSHGTTFIEPLVSCPRSLYIRTPASGVLPSQGLWLLSADPSIGGALPWRNHVAQGRADLPWRSCVPVLPVFFWQIFEFVVFLMVTLDSFSGAYDHVSWIRSSVDDCSCSMDFVDRTSLFKYRGTRTMGRFMIVRLCSPIANSY</sequence>
<protein>
    <submittedName>
        <fullName evidence="1">(wild Malaysian banana) hypothetical protein</fullName>
    </submittedName>
</protein>
<dbReference type="AlphaFoldDB" id="A0A804HRI0"/>
<organism evidence="2 3">
    <name type="scientific">Musa acuminata subsp. malaccensis</name>
    <name type="common">Wild banana</name>
    <name type="synonym">Musa malaccensis</name>
    <dbReference type="NCBI Taxonomy" id="214687"/>
    <lineage>
        <taxon>Eukaryota</taxon>
        <taxon>Viridiplantae</taxon>
        <taxon>Streptophyta</taxon>
        <taxon>Embryophyta</taxon>
        <taxon>Tracheophyta</taxon>
        <taxon>Spermatophyta</taxon>
        <taxon>Magnoliopsida</taxon>
        <taxon>Liliopsida</taxon>
        <taxon>Zingiberales</taxon>
        <taxon>Musaceae</taxon>
        <taxon>Musa</taxon>
    </lineage>
</organism>
<gene>
    <name evidence="1" type="ORF">GSMUA_291660.1</name>
</gene>
<evidence type="ECO:0000313" key="1">
    <source>
        <dbReference type="EMBL" id="CAG1858871.1"/>
    </source>
</evidence>
<dbReference type="Proteomes" id="UP000012960">
    <property type="component" value="Unplaced"/>
</dbReference>
<reference evidence="1" key="1">
    <citation type="submission" date="2021-03" db="EMBL/GenBank/DDBJ databases">
        <authorList>
            <consortium name="Genoscope - CEA"/>
            <person name="William W."/>
        </authorList>
    </citation>
    <scope>NUCLEOTIDE SEQUENCE</scope>
    <source>
        <strain evidence="1">Doubled-haploid Pahang</strain>
    </source>
</reference>
<keyword evidence="3" id="KW-1185">Reference proteome</keyword>
<proteinExistence type="predicted"/>
<name>A0A804HRI0_MUSAM</name>